<dbReference type="PANTHER" id="PTHR42643">
    <property type="entry name" value="IONOTROPIC RECEPTOR 20A-RELATED"/>
    <property type="match status" value="1"/>
</dbReference>
<keyword evidence="12" id="KW-0407">Ion channel</keyword>
<dbReference type="GO" id="GO:0015276">
    <property type="term" value="F:ligand-gated monoatomic ion channel activity"/>
    <property type="evidence" value="ECO:0007669"/>
    <property type="project" value="InterPro"/>
</dbReference>
<evidence type="ECO:0000256" key="2">
    <source>
        <dbReference type="ARBA" id="ARBA00022448"/>
    </source>
</evidence>
<keyword evidence="11" id="KW-1071">Ligand-gated ion channel</keyword>
<protein>
    <submittedName>
        <fullName evidence="15">Lig_chan-Glu_bd domain-containing protein</fullName>
    </submittedName>
</protein>
<gene>
    <name evidence="15" type="primary">AVEN_207451_1</name>
    <name evidence="15" type="ORF">CEXT_274571</name>
</gene>
<evidence type="ECO:0000256" key="4">
    <source>
        <dbReference type="ARBA" id="ARBA00022692"/>
    </source>
</evidence>
<dbReference type="GO" id="GO:0005886">
    <property type="term" value="C:plasma membrane"/>
    <property type="evidence" value="ECO:0007669"/>
    <property type="project" value="UniProtKB-SubCell"/>
</dbReference>
<keyword evidence="6" id="KW-0175">Coiled coil</keyword>
<evidence type="ECO:0000256" key="5">
    <source>
        <dbReference type="ARBA" id="ARBA00022989"/>
    </source>
</evidence>
<keyword evidence="10" id="KW-0325">Glycoprotein</keyword>
<dbReference type="SUPFAM" id="SSF53850">
    <property type="entry name" value="Periplasmic binding protein-like II"/>
    <property type="match status" value="1"/>
</dbReference>
<keyword evidence="5 13" id="KW-1133">Transmembrane helix</keyword>
<keyword evidence="2" id="KW-0813">Transport</keyword>
<keyword evidence="7" id="KW-0406">Ion transport</keyword>
<comment type="caution">
    <text evidence="15">The sequence shown here is derived from an EMBL/GenBank/DDBJ whole genome shotgun (WGS) entry which is preliminary data.</text>
</comment>
<feature type="domain" description="Ionotropic glutamate receptor L-glutamate and glycine-binding" evidence="14">
    <location>
        <begin position="3"/>
        <end position="68"/>
    </location>
</feature>
<evidence type="ECO:0000256" key="11">
    <source>
        <dbReference type="ARBA" id="ARBA00023286"/>
    </source>
</evidence>
<dbReference type="Gene3D" id="3.40.190.10">
    <property type="entry name" value="Periplasmic binding protein-like II"/>
    <property type="match status" value="1"/>
</dbReference>
<dbReference type="PANTHER" id="PTHR42643:SF30">
    <property type="entry name" value="IONOTROPIC RECEPTOR 40A-RELATED"/>
    <property type="match status" value="1"/>
</dbReference>
<reference evidence="15 16" key="1">
    <citation type="submission" date="2021-06" db="EMBL/GenBank/DDBJ databases">
        <title>Caerostris extrusa draft genome.</title>
        <authorList>
            <person name="Kono N."/>
            <person name="Arakawa K."/>
        </authorList>
    </citation>
    <scope>NUCLEOTIDE SEQUENCE [LARGE SCALE GENOMIC DNA]</scope>
</reference>
<feature type="transmembrane region" description="Helical" evidence="13">
    <location>
        <begin position="92"/>
        <end position="112"/>
    </location>
</feature>
<dbReference type="EMBL" id="BPLR01017319">
    <property type="protein sequence ID" value="GIY90443.1"/>
    <property type="molecule type" value="Genomic_DNA"/>
</dbReference>
<keyword evidence="9" id="KW-0675">Receptor</keyword>
<dbReference type="AlphaFoldDB" id="A0AAV4X7J1"/>
<evidence type="ECO:0000256" key="1">
    <source>
        <dbReference type="ARBA" id="ARBA00004651"/>
    </source>
</evidence>
<keyword evidence="3" id="KW-1003">Cell membrane</keyword>
<evidence type="ECO:0000256" key="13">
    <source>
        <dbReference type="SAM" id="Phobius"/>
    </source>
</evidence>
<evidence type="ECO:0000313" key="16">
    <source>
        <dbReference type="Proteomes" id="UP001054945"/>
    </source>
</evidence>
<evidence type="ECO:0000313" key="15">
    <source>
        <dbReference type="EMBL" id="GIY90443.1"/>
    </source>
</evidence>
<name>A0AAV4X7J1_CAEEX</name>
<evidence type="ECO:0000256" key="9">
    <source>
        <dbReference type="ARBA" id="ARBA00023170"/>
    </source>
</evidence>
<dbReference type="Proteomes" id="UP001054945">
    <property type="component" value="Unassembled WGS sequence"/>
</dbReference>
<evidence type="ECO:0000256" key="8">
    <source>
        <dbReference type="ARBA" id="ARBA00023136"/>
    </source>
</evidence>
<sequence>MDAVLSALRFRFELLIPSDGEWGRLLNGNWTGMIGEVVSKRADLAWTWLSVNEERQQVVDFSTSYYFEKTTFGVVKPIPVTTAETIFYPFHLSLWICLFAIIIAMPVMFLLVKIRCSFFRLFLNVLGSVLKQPFMVKYSSEKVKVLLCLVADIHHADDFFLFLGPAFFLTKPIGQGYVKNIRELSDAVQKGKVKCLAARGSVTFSYLLDSAEDHLRILGETMIRNSWYSSGMYEDVPTTTDENFAVVISDIFWKGKTTCQAPGFSSFRMTIFLLTILQSMRKDFLLQRETQHYDNQSYRFGTDRLLLKEIRERLGQGAE</sequence>
<organism evidence="15 16">
    <name type="scientific">Caerostris extrusa</name>
    <name type="common">Bark spider</name>
    <name type="synonym">Caerostris bankana</name>
    <dbReference type="NCBI Taxonomy" id="172846"/>
    <lineage>
        <taxon>Eukaryota</taxon>
        <taxon>Metazoa</taxon>
        <taxon>Ecdysozoa</taxon>
        <taxon>Arthropoda</taxon>
        <taxon>Chelicerata</taxon>
        <taxon>Arachnida</taxon>
        <taxon>Araneae</taxon>
        <taxon>Araneomorphae</taxon>
        <taxon>Entelegynae</taxon>
        <taxon>Araneoidea</taxon>
        <taxon>Araneidae</taxon>
        <taxon>Caerostris</taxon>
    </lineage>
</organism>
<keyword evidence="4 13" id="KW-0812">Transmembrane</keyword>
<evidence type="ECO:0000259" key="14">
    <source>
        <dbReference type="Pfam" id="PF10613"/>
    </source>
</evidence>
<evidence type="ECO:0000256" key="7">
    <source>
        <dbReference type="ARBA" id="ARBA00023065"/>
    </source>
</evidence>
<evidence type="ECO:0000256" key="3">
    <source>
        <dbReference type="ARBA" id="ARBA00022475"/>
    </source>
</evidence>
<accession>A0AAV4X7J1</accession>
<evidence type="ECO:0000256" key="6">
    <source>
        <dbReference type="ARBA" id="ARBA00023054"/>
    </source>
</evidence>
<evidence type="ECO:0000256" key="10">
    <source>
        <dbReference type="ARBA" id="ARBA00023180"/>
    </source>
</evidence>
<dbReference type="InterPro" id="IPR052192">
    <property type="entry name" value="Insect_Ionotropic_Sensory_Rcpt"/>
</dbReference>
<keyword evidence="8 13" id="KW-0472">Membrane</keyword>
<keyword evidence="16" id="KW-1185">Reference proteome</keyword>
<comment type="subcellular location">
    <subcellularLocation>
        <location evidence="1">Cell membrane</location>
        <topology evidence="1">Multi-pass membrane protein</topology>
    </subcellularLocation>
</comment>
<proteinExistence type="predicted"/>
<evidence type="ECO:0000256" key="12">
    <source>
        <dbReference type="ARBA" id="ARBA00023303"/>
    </source>
</evidence>
<dbReference type="InterPro" id="IPR019594">
    <property type="entry name" value="Glu/Gly-bd"/>
</dbReference>
<dbReference type="Pfam" id="PF10613">
    <property type="entry name" value="Lig_chan-Glu_bd"/>
    <property type="match status" value="1"/>
</dbReference>
<dbReference type="FunFam" id="3.40.190.10:FF:000078">
    <property type="entry name" value="glutamate receptor ionotropic, NMDA 3B"/>
    <property type="match status" value="1"/>
</dbReference>
<dbReference type="GO" id="GO:0043226">
    <property type="term" value="C:organelle"/>
    <property type="evidence" value="ECO:0007669"/>
    <property type="project" value="UniProtKB-ARBA"/>
</dbReference>